<proteinExistence type="predicted"/>
<accession>A0A3M7R8G3</accession>
<name>A0A3M7R8G3_BRAPC</name>
<evidence type="ECO:0000313" key="2">
    <source>
        <dbReference type="Proteomes" id="UP000276133"/>
    </source>
</evidence>
<dbReference type="Proteomes" id="UP000276133">
    <property type="component" value="Unassembled WGS sequence"/>
</dbReference>
<dbReference type="EMBL" id="REGN01004030">
    <property type="protein sequence ID" value="RNA19515.1"/>
    <property type="molecule type" value="Genomic_DNA"/>
</dbReference>
<gene>
    <name evidence="1" type="ORF">BpHYR1_030674</name>
</gene>
<keyword evidence="2" id="KW-1185">Reference proteome</keyword>
<sequence>MSQIVVLYAPALPANITQKPLFEGIMVCVFDVIVMNTVDSHSWLIDCDTHFLKTFETHVSCGPFEDFWNGNKMNMPVDHFALIRHCWWIDCT</sequence>
<dbReference type="AlphaFoldDB" id="A0A3M7R8G3"/>
<protein>
    <submittedName>
        <fullName evidence="1">Uncharacterized protein</fullName>
    </submittedName>
</protein>
<comment type="caution">
    <text evidence="1">The sequence shown here is derived from an EMBL/GenBank/DDBJ whole genome shotgun (WGS) entry which is preliminary data.</text>
</comment>
<organism evidence="1 2">
    <name type="scientific">Brachionus plicatilis</name>
    <name type="common">Marine rotifer</name>
    <name type="synonym">Brachionus muelleri</name>
    <dbReference type="NCBI Taxonomy" id="10195"/>
    <lineage>
        <taxon>Eukaryota</taxon>
        <taxon>Metazoa</taxon>
        <taxon>Spiralia</taxon>
        <taxon>Gnathifera</taxon>
        <taxon>Rotifera</taxon>
        <taxon>Eurotatoria</taxon>
        <taxon>Monogononta</taxon>
        <taxon>Pseudotrocha</taxon>
        <taxon>Ploima</taxon>
        <taxon>Brachionidae</taxon>
        <taxon>Brachionus</taxon>
    </lineage>
</organism>
<evidence type="ECO:0000313" key="1">
    <source>
        <dbReference type="EMBL" id="RNA19515.1"/>
    </source>
</evidence>
<reference evidence="1 2" key="1">
    <citation type="journal article" date="2018" name="Sci. Rep.">
        <title>Genomic signatures of local adaptation to the degree of environmental predictability in rotifers.</title>
        <authorList>
            <person name="Franch-Gras L."/>
            <person name="Hahn C."/>
            <person name="Garcia-Roger E.M."/>
            <person name="Carmona M.J."/>
            <person name="Serra M."/>
            <person name="Gomez A."/>
        </authorList>
    </citation>
    <scope>NUCLEOTIDE SEQUENCE [LARGE SCALE GENOMIC DNA]</scope>
    <source>
        <strain evidence="1">HYR1</strain>
    </source>
</reference>